<sequence length="64" mass="7262">MTNAIQSGALARAYVPLTQMYRRRLAHLLASKAEKRHALRARAFEILAADRLQLAAPRDRFSAR</sequence>
<proteinExistence type="predicted"/>
<name>A0A7Y9U757_9BURK</name>
<organism evidence="1 2">
    <name type="scientific">Sphaerotilus montanus</name>
    <dbReference type="NCBI Taxonomy" id="522889"/>
    <lineage>
        <taxon>Bacteria</taxon>
        <taxon>Pseudomonadati</taxon>
        <taxon>Pseudomonadota</taxon>
        <taxon>Betaproteobacteria</taxon>
        <taxon>Burkholderiales</taxon>
        <taxon>Sphaerotilaceae</taxon>
        <taxon>Sphaerotilus</taxon>
    </lineage>
</organism>
<evidence type="ECO:0000313" key="1">
    <source>
        <dbReference type="EMBL" id="NYG33432.1"/>
    </source>
</evidence>
<evidence type="ECO:0000313" key="2">
    <source>
        <dbReference type="Proteomes" id="UP000518288"/>
    </source>
</evidence>
<gene>
    <name evidence="1" type="ORF">BDD16_002418</name>
</gene>
<dbReference type="AlphaFoldDB" id="A0A7Y9U757"/>
<reference evidence="1 2" key="1">
    <citation type="submission" date="2020-07" db="EMBL/GenBank/DDBJ databases">
        <title>Genomic Encyclopedia of Archaeal and Bacterial Type Strains, Phase II (KMG-II): from individual species to whole genera.</title>
        <authorList>
            <person name="Goeker M."/>
        </authorList>
    </citation>
    <scope>NUCLEOTIDE SEQUENCE [LARGE SCALE GENOMIC DNA]</scope>
    <source>
        <strain evidence="1 2">DSM 21226</strain>
    </source>
</reference>
<dbReference type="EMBL" id="JACCFH010000001">
    <property type="protein sequence ID" value="NYG33432.1"/>
    <property type="molecule type" value="Genomic_DNA"/>
</dbReference>
<comment type="caution">
    <text evidence="1">The sequence shown here is derived from an EMBL/GenBank/DDBJ whole genome shotgun (WGS) entry which is preliminary data.</text>
</comment>
<accession>A0A7Y9U757</accession>
<dbReference type="Proteomes" id="UP000518288">
    <property type="component" value="Unassembled WGS sequence"/>
</dbReference>
<keyword evidence="2" id="KW-1185">Reference proteome</keyword>
<protein>
    <submittedName>
        <fullName evidence="1">Uncharacterized protein</fullName>
    </submittedName>
</protein>
<dbReference type="RefSeq" id="WP_139330990.1">
    <property type="nucleotide sequence ID" value="NZ_JACCFH010000001.1"/>
</dbReference>